<sequence>MDSFTPAEIDGYTPSQAEVAQETVKNGMTDQTVNITYNSIPGPKDGQQVVHYVDPDGNVVTTQTLTGKQDEDVPFTPQVPENWTPVNGVPSTIKITGGTTTILIKHKIAEVSDSRTVTRTIVEELPSGTKTATQTATISRTGIKDLVTGETSWNGWTTS</sequence>
<feature type="domain" description="MucBP" evidence="2">
    <location>
        <begin position="50"/>
        <end position="100"/>
    </location>
</feature>
<accession>A0ABT7VK19</accession>
<keyword evidence="5" id="KW-1185">Reference proteome</keyword>
<evidence type="ECO:0000313" key="4">
    <source>
        <dbReference type="EMBL" id="MDM8333093.1"/>
    </source>
</evidence>
<evidence type="ECO:0000313" key="5">
    <source>
        <dbReference type="Proteomes" id="UP001529423"/>
    </source>
</evidence>
<comment type="caution">
    <text evidence="4">The sequence shown here is derived from an EMBL/GenBank/DDBJ whole genome shotgun (WGS) entry which is preliminary data.</text>
</comment>
<protein>
    <recommendedName>
        <fullName evidence="6">Mub B2-like domain-containing protein</fullName>
    </recommendedName>
</protein>
<proteinExistence type="predicted"/>
<dbReference type="Pfam" id="PF06458">
    <property type="entry name" value="MucBP"/>
    <property type="match status" value="2"/>
</dbReference>
<dbReference type="RefSeq" id="WP_289558647.1">
    <property type="nucleotide sequence ID" value="NZ_JAUDEO010000002.1"/>
</dbReference>
<dbReference type="EMBL" id="JAUDEO010000002">
    <property type="protein sequence ID" value="MDM8333093.1"/>
    <property type="molecule type" value="Genomic_DNA"/>
</dbReference>
<name>A0ABT7VK19_9LACO</name>
<evidence type="ECO:0000259" key="3">
    <source>
        <dbReference type="Pfam" id="PF17966"/>
    </source>
</evidence>
<keyword evidence="1" id="KW-0677">Repeat</keyword>
<evidence type="ECO:0008006" key="6">
    <source>
        <dbReference type="Google" id="ProtNLM"/>
    </source>
</evidence>
<dbReference type="Gene3D" id="2.60.40.4300">
    <property type="match status" value="2"/>
</dbReference>
<dbReference type="Proteomes" id="UP001529423">
    <property type="component" value="Unassembled WGS sequence"/>
</dbReference>
<reference evidence="4 5" key="2">
    <citation type="submission" date="2023-06" db="EMBL/GenBank/DDBJ databases">
        <title>Identification and characterization of horizontal gene transfer across gut microbiota members of farm animals based on homology search.</title>
        <authorList>
            <person name="Schwarzerova J."/>
            <person name="Nykrynova M."/>
            <person name="Jureckova K."/>
            <person name="Cejkova D."/>
            <person name="Rychlik I."/>
        </authorList>
    </citation>
    <scope>NUCLEOTIDE SEQUENCE [LARGE SCALE GENOMIC DNA]</scope>
    <source>
        <strain evidence="4 5">105_WCHN</strain>
    </source>
</reference>
<reference evidence="5" key="1">
    <citation type="submission" date="2023-06" db="EMBL/GenBank/DDBJ databases">
        <title>Identification and characterization of horizontal gene transfer across gut microbiota members of farm animals based on homology search.</title>
        <authorList>
            <person name="Zeman M."/>
            <person name="Kubasova T."/>
            <person name="Jahodarova E."/>
            <person name="Nykrynova M."/>
            <person name="Rychlik I."/>
        </authorList>
    </citation>
    <scope>NUCLEOTIDE SEQUENCE [LARGE SCALE GENOMIC DNA]</scope>
    <source>
        <strain evidence="5">105_WCHN</strain>
    </source>
</reference>
<evidence type="ECO:0000259" key="2">
    <source>
        <dbReference type="Pfam" id="PF06458"/>
    </source>
</evidence>
<feature type="domain" description="Mub B2-like" evidence="3">
    <location>
        <begin position="111"/>
        <end position="158"/>
    </location>
</feature>
<evidence type="ECO:0000256" key="1">
    <source>
        <dbReference type="ARBA" id="ARBA00022737"/>
    </source>
</evidence>
<organism evidence="4 5">
    <name type="scientific">Limosilactobacillus panis</name>
    <dbReference type="NCBI Taxonomy" id="47493"/>
    <lineage>
        <taxon>Bacteria</taxon>
        <taxon>Bacillati</taxon>
        <taxon>Bacillota</taxon>
        <taxon>Bacilli</taxon>
        <taxon>Lactobacillales</taxon>
        <taxon>Lactobacillaceae</taxon>
        <taxon>Limosilactobacillus</taxon>
    </lineage>
</organism>
<dbReference type="Gene3D" id="3.10.20.320">
    <property type="entry name" value="Putative peptidoglycan bound protein (lpxtg motif)"/>
    <property type="match status" value="1"/>
</dbReference>
<dbReference type="InterPro" id="IPR009459">
    <property type="entry name" value="MucBP_dom"/>
</dbReference>
<dbReference type="Pfam" id="PF17966">
    <property type="entry name" value="Muc_B2"/>
    <property type="match status" value="1"/>
</dbReference>
<dbReference type="InterPro" id="IPR041495">
    <property type="entry name" value="Mub_B2"/>
</dbReference>
<gene>
    <name evidence="4" type="ORF">QUW46_00640</name>
</gene>
<feature type="domain" description="MucBP" evidence="2">
    <location>
        <begin position="5"/>
        <end position="37"/>
    </location>
</feature>